<dbReference type="NCBIfam" id="TIGR03799">
    <property type="entry name" value="NOD_PanD_pyr"/>
    <property type="match status" value="1"/>
</dbReference>
<keyword evidence="3" id="KW-0210">Decarboxylase</keyword>
<dbReference type="InterPro" id="IPR015422">
    <property type="entry name" value="PyrdxlP-dep_Trfase_small"/>
</dbReference>
<organism evidence="8 9">
    <name type="scientific">Candidatus Desulfaltia bathyphila</name>
    <dbReference type="NCBI Taxonomy" id="2841697"/>
    <lineage>
        <taxon>Bacteria</taxon>
        <taxon>Pseudomonadati</taxon>
        <taxon>Thermodesulfobacteriota</taxon>
        <taxon>Desulfobacteria</taxon>
        <taxon>Desulfobacterales</taxon>
        <taxon>Desulfobacterales incertae sedis</taxon>
        <taxon>Candidatus Desulfaltia</taxon>
    </lineage>
</organism>
<proteinExistence type="inferred from homology"/>
<dbReference type="EMBL" id="JACNLL010000055">
    <property type="protein sequence ID" value="MBC8199530.1"/>
    <property type="molecule type" value="Genomic_DNA"/>
</dbReference>
<dbReference type="InterPro" id="IPR015421">
    <property type="entry name" value="PyrdxlP-dep_Trfase_major"/>
</dbReference>
<dbReference type="InterPro" id="IPR002129">
    <property type="entry name" value="PyrdxlP-dep_de-COase"/>
</dbReference>
<accession>A0A8J6TBT4</accession>
<dbReference type="InterPro" id="IPR022517">
    <property type="entry name" value="Asp_decarboxylase_pyridox"/>
</dbReference>
<dbReference type="Pfam" id="PF00282">
    <property type="entry name" value="Pyridoxal_deC"/>
    <property type="match status" value="1"/>
</dbReference>
<reference evidence="8 9" key="1">
    <citation type="submission" date="2020-08" db="EMBL/GenBank/DDBJ databases">
        <title>Bridging the membrane lipid divide: bacteria of the FCB group superphylum have the potential to synthesize archaeal ether lipids.</title>
        <authorList>
            <person name="Villanueva L."/>
            <person name="Von Meijenfeldt F.A.B."/>
            <person name="Westbye A.B."/>
            <person name="Yadav S."/>
            <person name="Hopmans E.C."/>
            <person name="Dutilh B.E."/>
            <person name="Sinninghe Damste J.S."/>
        </authorList>
    </citation>
    <scope>NUCLEOTIDE SEQUENCE [LARGE SCALE GENOMIC DNA]</scope>
    <source>
        <strain evidence="8">NIOZ-UU82</strain>
    </source>
</reference>
<dbReference type="GO" id="GO:0030170">
    <property type="term" value="F:pyridoxal phosphate binding"/>
    <property type="evidence" value="ECO:0007669"/>
    <property type="project" value="InterPro"/>
</dbReference>
<comment type="similarity">
    <text evidence="2 7">Belongs to the group II decarboxylase family.</text>
</comment>
<dbReference type="AlphaFoldDB" id="A0A8J6TBT4"/>
<dbReference type="PANTHER" id="PTHR45677:SF8">
    <property type="entry name" value="CYSTEINE SULFINIC ACID DECARBOXYLASE"/>
    <property type="match status" value="1"/>
</dbReference>
<dbReference type="GO" id="GO:0016831">
    <property type="term" value="F:carboxy-lyase activity"/>
    <property type="evidence" value="ECO:0007669"/>
    <property type="project" value="UniProtKB-KW"/>
</dbReference>
<dbReference type="InterPro" id="IPR015424">
    <property type="entry name" value="PyrdxlP-dep_Trfase"/>
</dbReference>
<dbReference type="Gene3D" id="3.40.640.10">
    <property type="entry name" value="Type I PLP-dependent aspartate aminotransferase-like (Major domain)"/>
    <property type="match status" value="1"/>
</dbReference>
<keyword evidence="4 6" id="KW-0663">Pyridoxal phosphate</keyword>
<dbReference type="Proteomes" id="UP000603545">
    <property type="component" value="Unassembled WGS sequence"/>
</dbReference>
<evidence type="ECO:0000256" key="1">
    <source>
        <dbReference type="ARBA" id="ARBA00001933"/>
    </source>
</evidence>
<comment type="cofactor">
    <cofactor evidence="1 6 7">
        <name>pyridoxal 5'-phosphate</name>
        <dbReference type="ChEBI" id="CHEBI:597326"/>
    </cofactor>
</comment>
<evidence type="ECO:0000256" key="7">
    <source>
        <dbReference type="RuleBase" id="RU000382"/>
    </source>
</evidence>
<evidence type="ECO:0000313" key="8">
    <source>
        <dbReference type="EMBL" id="MBC8199530.1"/>
    </source>
</evidence>
<dbReference type="GO" id="GO:0005737">
    <property type="term" value="C:cytoplasm"/>
    <property type="evidence" value="ECO:0007669"/>
    <property type="project" value="TreeGrafter"/>
</dbReference>
<evidence type="ECO:0000256" key="2">
    <source>
        <dbReference type="ARBA" id="ARBA00009533"/>
    </source>
</evidence>
<dbReference type="SUPFAM" id="SSF53383">
    <property type="entry name" value="PLP-dependent transferases"/>
    <property type="match status" value="1"/>
</dbReference>
<evidence type="ECO:0000256" key="6">
    <source>
        <dbReference type="PIRSR" id="PIRSR602129-50"/>
    </source>
</evidence>
<dbReference type="GO" id="GO:0019752">
    <property type="term" value="P:carboxylic acid metabolic process"/>
    <property type="evidence" value="ECO:0007669"/>
    <property type="project" value="InterPro"/>
</dbReference>
<evidence type="ECO:0000256" key="3">
    <source>
        <dbReference type="ARBA" id="ARBA00022793"/>
    </source>
</evidence>
<name>A0A8J6TBT4_9BACT</name>
<evidence type="ECO:0000313" key="9">
    <source>
        <dbReference type="Proteomes" id="UP000603545"/>
    </source>
</evidence>
<gene>
    <name evidence="8" type="primary">panP</name>
    <name evidence="8" type="ORF">H8E80_05725</name>
</gene>
<evidence type="ECO:0000256" key="4">
    <source>
        <dbReference type="ARBA" id="ARBA00022898"/>
    </source>
</evidence>
<dbReference type="PANTHER" id="PTHR45677">
    <property type="entry name" value="GLUTAMATE DECARBOXYLASE-RELATED"/>
    <property type="match status" value="1"/>
</dbReference>
<keyword evidence="5 7" id="KW-0456">Lyase</keyword>
<evidence type="ECO:0000256" key="5">
    <source>
        <dbReference type="ARBA" id="ARBA00023239"/>
    </source>
</evidence>
<comment type="caution">
    <text evidence="8">The sequence shown here is derived from an EMBL/GenBank/DDBJ whole genome shotgun (WGS) entry which is preliminary data.</text>
</comment>
<feature type="modified residue" description="N6-(pyridoxal phosphate)lysine" evidence="6">
    <location>
        <position position="349"/>
    </location>
</feature>
<protein>
    <submittedName>
        <fullName evidence="8">Putative pyridoxal-dependent aspartate 1-decarboxylase</fullName>
    </submittedName>
</protein>
<dbReference type="Gene3D" id="3.90.1150.10">
    <property type="entry name" value="Aspartate Aminotransferase, domain 1"/>
    <property type="match status" value="1"/>
</dbReference>
<sequence length="551" mass="61941">MIDKIRIEKKTKLIADWQTLMRTFVNHKDDASRSTLVKYMEQIFFGLHDFLKKHVGITEEVSLKDLSRNFTNTLISKNPEKKLADVIADLVENIAPHAVNVTSPYFVGHMTSAIPFFMVHLKTIVAALNQNVVKIETSKVVSILEKQVIAKIHRLIYEKDEAFYEKHVQNIQTTLGCFIEDGTLANLTAFWVARNSMLAPKNGFAGIEQEGLQAAYKAYQIEKCVILVSKLGHYCVKKAGGLLGIGNQNIMTINVDANNRMDIDCLKKAIKDIKNSSVNTKIIAIIGIAGTTETGTVDPLPEIGEICAENRIHFHVDAAWGGPTLMSEKYRHLLKGIKLADSVTIDGHKQFYMPMGCGIVVFKDPSIMDVVAYHANYVNRPGSVDLGIKSLAGSREASSIILDGALKIMGSRGYALLIEHGIDTCLRFAEEIEKRPDFQLITRPELNILTYRICPFHIQRRLAEGNPEQICDINKKLNKINRAVQRLQREAGKSFVSRTKLKINQHGKDIVVFRCVIMNPMTNIKILGEILDEQEEIFRGIEGLRIEEFRN</sequence>